<protein>
    <recommendedName>
        <fullName evidence="7">2-C-methyl-D-erythritol 4-phosphate cytidylyltransferase</fullName>
        <ecNumber evidence="7">2.7.7.60</ecNumber>
    </recommendedName>
    <alternativeName>
        <fullName evidence="7">4-diphosphocytidyl-2C-methyl-D-erythritol synthase</fullName>
    </alternativeName>
    <alternativeName>
        <fullName evidence="7">MEP cytidylyltransferase</fullName>
        <shortName evidence="7">MCT</shortName>
    </alternativeName>
</protein>
<accession>A0A1I2F989</accession>
<comment type="similarity">
    <text evidence="3 7">Belongs to the IspD/TarI cytidylyltransferase family. IspD subfamily.</text>
</comment>
<evidence type="ECO:0000256" key="7">
    <source>
        <dbReference type="HAMAP-Rule" id="MF_00108"/>
    </source>
</evidence>
<gene>
    <name evidence="7" type="primary">ispD</name>
    <name evidence="8" type="ORF">SAMN05192532_10971</name>
</gene>
<dbReference type="SUPFAM" id="SSF53448">
    <property type="entry name" value="Nucleotide-diphospho-sugar transferases"/>
    <property type="match status" value="1"/>
</dbReference>
<evidence type="ECO:0000256" key="1">
    <source>
        <dbReference type="ARBA" id="ARBA00001282"/>
    </source>
</evidence>
<dbReference type="FunFam" id="3.90.550.10:FF:000003">
    <property type="entry name" value="2-C-methyl-D-erythritol 4-phosphate cytidylyltransferase"/>
    <property type="match status" value="1"/>
</dbReference>
<evidence type="ECO:0000313" key="9">
    <source>
        <dbReference type="Proteomes" id="UP000199516"/>
    </source>
</evidence>
<comment type="pathway">
    <text evidence="2 7">Isoprenoid biosynthesis; isopentenyl diphosphate biosynthesis via DXP pathway; isopentenyl diphosphate from 1-deoxy-D-xylulose 5-phosphate: step 2/6.</text>
</comment>
<feature type="site" description="Positions MEP for the nucleophilic attack" evidence="7">
    <location>
        <position position="155"/>
    </location>
</feature>
<dbReference type="UniPathway" id="UPA00056">
    <property type="reaction ID" value="UER00093"/>
</dbReference>
<comment type="catalytic activity">
    <reaction evidence="1 7">
        <text>2-C-methyl-D-erythritol 4-phosphate + CTP + H(+) = 4-CDP-2-C-methyl-D-erythritol + diphosphate</text>
        <dbReference type="Rhea" id="RHEA:13429"/>
        <dbReference type="ChEBI" id="CHEBI:15378"/>
        <dbReference type="ChEBI" id="CHEBI:33019"/>
        <dbReference type="ChEBI" id="CHEBI:37563"/>
        <dbReference type="ChEBI" id="CHEBI:57823"/>
        <dbReference type="ChEBI" id="CHEBI:58262"/>
        <dbReference type="EC" id="2.7.7.60"/>
    </reaction>
</comment>
<comment type="function">
    <text evidence="7">Catalyzes the formation of 4-diphosphocytidyl-2-C-methyl-D-erythritol from CTP and 2-C-methyl-D-erythritol 4-phosphate (MEP).</text>
</comment>
<dbReference type="GO" id="GO:0019288">
    <property type="term" value="P:isopentenyl diphosphate biosynthetic process, methylerythritol 4-phosphate pathway"/>
    <property type="evidence" value="ECO:0007669"/>
    <property type="project" value="UniProtKB-UniRule"/>
</dbReference>
<evidence type="ECO:0000313" key="8">
    <source>
        <dbReference type="EMBL" id="SFF01101.1"/>
    </source>
</evidence>
<evidence type="ECO:0000256" key="4">
    <source>
        <dbReference type="ARBA" id="ARBA00022679"/>
    </source>
</evidence>
<dbReference type="Pfam" id="PF01128">
    <property type="entry name" value="IspD"/>
    <property type="match status" value="1"/>
</dbReference>
<feature type="site" description="Transition state stabilizer" evidence="7">
    <location>
        <position position="23"/>
    </location>
</feature>
<dbReference type="NCBIfam" id="TIGR00453">
    <property type="entry name" value="ispD"/>
    <property type="match status" value="1"/>
</dbReference>
<dbReference type="InterPro" id="IPR050088">
    <property type="entry name" value="IspD/TarI_cytidylyltransf_bact"/>
</dbReference>
<dbReference type="PANTHER" id="PTHR32125:SF4">
    <property type="entry name" value="2-C-METHYL-D-ERYTHRITOL 4-PHOSPHATE CYTIDYLYLTRANSFERASE, CHLOROPLASTIC"/>
    <property type="match status" value="1"/>
</dbReference>
<dbReference type="PROSITE" id="PS01295">
    <property type="entry name" value="ISPD"/>
    <property type="match status" value="1"/>
</dbReference>
<dbReference type="EMBL" id="FONT01000009">
    <property type="protein sequence ID" value="SFF01101.1"/>
    <property type="molecule type" value="Genomic_DNA"/>
</dbReference>
<keyword evidence="5 7" id="KW-0548">Nucleotidyltransferase</keyword>
<keyword evidence="6 7" id="KW-0414">Isoprene biosynthesis</keyword>
<dbReference type="EC" id="2.7.7.60" evidence="7"/>
<dbReference type="InterPro" id="IPR034683">
    <property type="entry name" value="IspD/TarI"/>
</dbReference>
<dbReference type="InterPro" id="IPR018294">
    <property type="entry name" value="ISPD_synthase_CS"/>
</dbReference>
<dbReference type="PANTHER" id="PTHR32125">
    <property type="entry name" value="2-C-METHYL-D-ERYTHRITOL 4-PHOSPHATE CYTIDYLYLTRANSFERASE, CHLOROPLASTIC"/>
    <property type="match status" value="1"/>
</dbReference>
<dbReference type="InterPro" id="IPR029044">
    <property type="entry name" value="Nucleotide-diphossugar_trans"/>
</dbReference>
<keyword evidence="4 7" id="KW-0808">Transferase</keyword>
<evidence type="ECO:0000256" key="3">
    <source>
        <dbReference type="ARBA" id="ARBA00009789"/>
    </source>
</evidence>
<name>A0A1I2F989_9BACI</name>
<evidence type="ECO:0000256" key="6">
    <source>
        <dbReference type="ARBA" id="ARBA00023229"/>
    </source>
</evidence>
<dbReference type="HAMAP" id="MF_00108">
    <property type="entry name" value="IspD"/>
    <property type="match status" value="1"/>
</dbReference>
<dbReference type="InterPro" id="IPR001228">
    <property type="entry name" value="IspD"/>
</dbReference>
<reference evidence="8 9" key="1">
    <citation type="submission" date="2016-10" db="EMBL/GenBank/DDBJ databases">
        <authorList>
            <person name="de Groot N.N."/>
        </authorList>
    </citation>
    <scope>NUCLEOTIDE SEQUENCE [LARGE SCALE GENOMIC DNA]</scope>
    <source>
        <strain evidence="8 9">DSM 23995</strain>
    </source>
</reference>
<dbReference type="CDD" id="cd02516">
    <property type="entry name" value="CDP-ME_synthetase"/>
    <property type="match status" value="1"/>
</dbReference>
<evidence type="ECO:0000256" key="2">
    <source>
        <dbReference type="ARBA" id="ARBA00004787"/>
    </source>
</evidence>
<feature type="site" description="Transition state stabilizer" evidence="7">
    <location>
        <position position="16"/>
    </location>
</feature>
<feature type="site" description="Positions MEP for the nucleophilic attack" evidence="7">
    <location>
        <position position="211"/>
    </location>
</feature>
<dbReference type="STRING" id="930128.SAMN05192532_10971"/>
<organism evidence="8 9">
    <name type="scientific">Alteribacillus iranensis</name>
    <dbReference type="NCBI Taxonomy" id="930128"/>
    <lineage>
        <taxon>Bacteria</taxon>
        <taxon>Bacillati</taxon>
        <taxon>Bacillota</taxon>
        <taxon>Bacilli</taxon>
        <taxon>Bacillales</taxon>
        <taxon>Bacillaceae</taxon>
        <taxon>Alteribacillus</taxon>
    </lineage>
</organism>
<dbReference type="AlphaFoldDB" id="A0A1I2F989"/>
<proteinExistence type="inferred from homology"/>
<sequence>MMEYSVIIPAAGQGKRMKAGKNKQFLTIEGQPLIVHTVAIFANDPVCKQIVVVASPSDLADMEDLLDKWRLKSDKVTIALGGAERQDSVYSGLKKLATPTTVILVHDGARPFVTRKDIYKLTETAYENGAAVLGVPVKDTIKTVSDGMIQQTLDRNTLWAIQTPQAFHYDMLVKAYEEANNTSFYGTDDASLVERLGSRIHITEGSYDNIKITTPEDIPVAKAILNKRKEEQKNEDRTWI</sequence>
<dbReference type="GO" id="GO:0050518">
    <property type="term" value="F:2-C-methyl-D-erythritol 4-phosphate cytidylyltransferase activity"/>
    <property type="evidence" value="ECO:0007669"/>
    <property type="project" value="UniProtKB-UniRule"/>
</dbReference>
<keyword evidence="9" id="KW-1185">Reference proteome</keyword>
<evidence type="ECO:0000256" key="5">
    <source>
        <dbReference type="ARBA" id="ARBA00022695"/>
    </source>
</evidence>
<dbReference type="Proteomes" id="UP000199516">
    <property type="component" value="Unassembled WGS sequence"/>
</dbReference>
<dbReference type="Gene3D" id="3.90.550.10">
    <property type="entry name" value="Spore Coat Polysaccharide Biosynthesis Protein SpsA, Chain A"/>
    <property type="match status" value="1"/>
</dbReference>